<dbReference type="PANTHER" id="PTHR30349">
    <property type="entry name" value="PHAGE INTEGRASE-RELATED"/>
    <property type="match status" value="1"/>
</dbReference>
<dbReference type="EMBL" id="LRVM01000014">
    <property type="protein sequence ID" value="KXL51851.1"/>
    <property type="molecule type" value="Genomic_DNA"/>
</dbReference>
<dbReference type="Proteomes" id="UP000070539">
    <property type="component" value="Unassembled WGS sequence"/>
</dbReference>
<evidence type="ECO:0000256" key="1">
    <source>
        <dbReference type="ARBA" id="ARBA00023172"/>
    </source>
</evidence>
<comment type="caution">
    <text evidence="3">The sequence shown here is derived from an EMBL/GenBank/DDBJ whole genome shotgun (WGS) entry which is preliminary data.</text>
</comment>
<dbReference type="CDD" id="cd01189">
    <property type="entry name" value="INT_ICEBs1_C_like"/>
    <property type="match status" value="1"/>
</dbReference>
<dbReference type="GO" id="GO:0003677">
    <property type="term" value="F:DNA binding"/>
    <property type="evidence" value="ECO:0007669"/>
    <property type="project" value="InterPro"/>
</dbReference>
<dbReference type="GO" id="GO:0015074">
    <property type="term" value="P:DNA integration"/>
    <property type="evidence" value="ECO:0007669"/>
    <property type="project" value="InterPro"/>
</dbReference>
<sequence length="185" mass="21545">MQAVDCPDQVKTIYNVLFWTGIRIGELLALTLNDFDFDKCTLRINKTYTRHKKTDLIQDPKTEKSNRTISIPLFLKEDINTHISKLYDYSPDERLFNIYKDAIGYYIDKYSPIAGVHRIRVHDLRHSHASLLINLGEPPLLIQERLGHENIETTLNTYSHLYPNQQAKLADKLQQTFINSTISVR</sequence>
<protein>
    <submittedName>
        <fullName evidence="3">Putative prophage phiRv2 integrase</fullName>
    </submittedName>
</protein>
<organism evidence="3 4">
    <name type="scientific">Anaerotignum neopropionicum</name>
    <dbReference type="NCBI Taxonomy" id="36847"/>
    <lineage>
        <taxon>Bacteria</taxon>
        <taxon>Bacillati</taxon>
        <taxon>Bacillota</taxon>
        <taxon>Clostridia</taxon>
        <taxon>Lachnospirales</taxon>
        <taxon>Anaerotignaceae</taxon>
        <taxon>Anaerotignum</taxon>
    </lineage>
</organism>
<dbReference type="PANTHER" id="PTHR30349:SF64">
    <property type="entry name" value="PROPHAGE INTEGRASE INTD-RELATED"/>
    <property type="match status" value="1"/>
</dbReference>
<dbReference type="SUPFAM" id="SSF56349">
    <property type="entry name" value="DNA breaking-rejoining enzymes"/>
    <property type="match status" value="1"/>
</dbReference>
<dbReference type="Pfam" id="PF00589">
    <property type="entry name" value="Phage_integrase"/>
    <property type="match status" value="1"/>
</dbReference>
<dbReference type="STRING" id="36847.CLNEO_28230"/>
<evidence type="ECO:0000259" key="2">
    <source>
        <dbReference type="PROSITE" id="PS51898"/>
    </source>
</evidence>
<dbReference type="InterPro" id="IPR011010">
    <property type="entry name" value="DNA_brk_join_enz"/>
</dbReference>
<feature type="domain" description="Tyr recombinase" evidence="2">
    <location>
        <begin position="1"/>
        <end position="171"/>
    </location>
</feature>
<proteinExistence type="predicted"/>
<name>A0A136WBH0_9FIRM</name>
<evidence type="ECO:0000313" key="3">
    <source>
        <dbReference type="EMBL" id="KXL51851.1"/>
    </source>
</evidence>
<dbReference type="InterPro" id="IPR002104">
    <property type="entry name" value="Integrase_catalytic"/>
</dbReference>
<keyword evidence="4" id="KW-1185">Reference proteome</keyword>
<dbReference type="InterPro" id="IPR013762">
    <property type="entry name" value="Integrase-like_cat_sf"/>
</dbReference>
<dbReference type="PROSITE" id="PS51898">
    <property type="entry name" value="TYR_RECOMBINASE"/>
    <property type="match status" value="1"/>
</dbReference>
<keyword evidence="1" id="KW-0233">DNA recombination</keyword>
<accession>A0A136WBH0</accession>
<dbReference type="PATRIC" id="fig|36847.3.peg.3298"/>
<dbReference type="Gene3D" id="1.10.443.10">
    <property type="entry name" value="Intergrase catalytic core"/>
    <property type="match status" value="1"/>
</dbReference>
<dbReference type="AlphaFoldDB" id="A0A136WBH0"/>
<gene>
    <name evidence="3" type="ORF">CLNEO_28230</name>
</gene>
<evidence type="ECO:0000313" key="4">
    <source>
        <dbReference type="Proteomes" id="UP000070539"/>
    </source>
</evidence>
<dbReference type="GO" id="GO:0006310">
    <property type="term" value="P:DNA recombination"/>
    <property type="evidence" value="ECO:0007669"/>
    <property type="project" value="UniProtKB-KW"/>
</dbReference>
<reference evidence="3 4" key="1">
    <citation type="submission" date="2016-01" db="EMBL/GenBank/DDBJ databases">
        <title>Genome sequence of Clostridium neopropionicum X4, DSM-3847.</title>
        <authorList>
            <person name="Poehlein A."/>
            <person name="Beck M.H."/>
            <person name="Bengelsdorf F.R."/>
            <person name="Daniel R."/>
            <person name="Duerre P."/>
        </authorList>
    </citation>
    <scope>NUCLEOTIDE SEQUENCE [LARGE SCALE GENOMIC DNA]</scope>
    <source>
        <strain evidence="3 4">DSM-3847</strain>
    </source>
</reference>
<dbReference type="InterPro" id="IPR050090">
    <property type="entry name" value="Tyrosine_recombinase_XerCD"/>
</dbReference>